<proteinExistence type="predicted"/>
<accession>A0ABX8JTA5</accession>
<protein>
    <submittedName>
        <fullName evidence="2">DUF1127 domain-containing protein</fullName>
    </submittedName>
</protein>
<evidence type="ECO:0000259" key="1">
    <source>
        <dbReference type="Pfam" id="PF06568"/>
    </source>
</evidence>
<dbReference type="Proteomes" id="UP000683497">
    <property type="component" value="Chromosome"/>
</dbReference>
<feature type="domain" description="YjiS-like" evidence="1">
    <location>
        <begin position="22"/>
        <end position="53"/>
    </location>
</feature>
<keyword evidence="3" id="KW-1185">Reference proteome</keyword>
<sequence length="63" mass="7821">MEFYENRAKRPFYLFIWMGKLLVRWYRINQTRRILNRLSDEHLRDIGLSRADLGRYGQDGRMK</sequence>
<dbReference type="Pfam" id="PF06568">
    <property type="entry name" value="YjiS-like"/>
    <property type="match status" value="1"/>
</dbReference>
<dbReference type="EMBL" id="CP076838">
    <property type="protein sequence ID" value="QWW79108.1"/>
    <property type="molecule type" value="Genomic_DNA"/>
</dbReference>
<organism evidence="2 3">
    <name type="scientific">Leclercia pneumoniae</name>
    <dbReference type="NCBI Taxonomy" id="2815358"/>
    <lineage>
        <taxon>Bacteria</taxon>
        <taxon>Pseudomonadati</taxon>
        <taxon>Pseudomonadota</taxon>
        <taxon>Gammaproteobacteria</taxon>
        <taxon>Enterobacterales</taxon>
        <taxon>Enterobacteriaceae</taxon>
        <taxon>Leclercia</taxon>
    </lineage>
</organism>
<dbReference type="InterPro" id="IPR009506">
    <property type="entry name" value="YjiS-like"/>
</dbReference>
<evidence type="ECO:0000313" key="2">
    <source>
        <dbReference type="EMBL" id="QWW79108.1"/>
    </source>
</evidence>
<gene>
    <name evidence="2" type="ORF">KQ929_18020</name>
</gene>
<name>A0ABX8JTA5_9ENTR</name>
<evidence type="ECO:0000313" key="3">
    <source>
        <dbReference type="Proteomes" id="UP000683497"/>
    </source>
</evidence>
<reference evidence="2 3" key="1">
    <citation type="submission" date="2021-06" db="EMBL/GenBank/DDBJ databases">
        <title>Leclercia pneumoniae sp. nov.</title>
        <authorList>
            <person name="Hoenemann M."/>
            <person name="Viehweger A."/>
            <person name="Dietze N."/>
        </authorList>
    </citation>
    <scope>NUCLEOTIDE SEQUENCE [LARGE SCALE GENOMIC DNA]</scope>
    <source>
        <strain evidence="3">49125</strain>
    </source>
</reference>
<dbReference type="RefSeq" id="WP_040077337.1">
    <property type="nucleotide sequence ID" value="NZ_CP071383.1"/>
</dbReference>